<keyword evidence="5" id="KW-0687">Ribonucleoprotein</keyword>
<dbReference type="AlphaFoldDB" id="A0A1G2CWT7"/>
<evidence type="ECO:0000313" key="11">
    <source>
        <dbReference type="Proteomes" id="UP000177122"/>
    </source>
</evidence>
<protein>
    <recommendedName>
        <fullName evidence="6">Large ribosomal subunit protein bL9</fullName>
    </recommendedName>
    <alternativeName>
        <fullName evidence="7">50S ribosomal protein L9</fullName>
    </alternativeName>
</protein>
<evidence type="ECO:0000259" key="9">
    <source>
        <dbReference type="Pfam" id="PF03948"/>
    </source>
</evidence>
<dbReference type="InterPro" id="IPR020070">
    <property type="entry name" value="Ribosomal_bL9_N"/>
</dbReference>
<evidence type="ECO:0000313" key="10">
    <source>
        <dbReference type="EMBL" id="OGZ05160.1"/>
    </source>
</evidence>
<dbReference type="InterPro" id="IPR036791">
    <property type="entry name" value="Ribosomal_bL9_C_sf"/>
</dbReference>
<feature type="domain" description="Ribosomal protein L9" evidence="8">
    <location>
        <begin position="1"/>
        <end position="46"/>
    </location>
</feature>
<feature type="domain" description="Large ribosomal subunit protein bL9 C-terminal" evidence="9">
    <location>
        <begin position="70"/>
        <end position="144"/>
    </location>
</feature>
<evidence type="ECO:0000256" key="1">
    <source>
        <dbReference type="ARBA" id="ARBA00010605"/>
    </source>
</evidence>
<dbReference type="GO" id="GO:0019843">
    <property type="term" value="F:rRNA binding"/>
    <property type="evidence" value="ECO:0007669"/>
    <property type="project" value="UniProtKB-KW"/>
</dbReference>
<dbReference type="GO" id="GO:0006412">
    <property type="term" value="P:translation"/>
    <property type="evidence" value="ECO:0007669"/>
    <property type="project" value="InterPro"/>
</dbReference>
<dbReference type="Pfam" id="PF03948">
    <property type="entry name" value="Ribosomal_L9_C"/>
    <property type="match status" value="1"/>
</dbReference>
<reference evidence="10 11" key="1">
    <citation type="journal article" date="2016" name="Nat. Commun.">
        <title>Thousands of microbial genomes shed light on interconnected biogeochemical processes in an aquifer system.</title>
        <authorList>
            <person name="Anantharaman K."/>
            <person name="Brown C.T."/>
            <person name="Hug L.A."/>
            <person name="Sharon I."/>
            <person name="Castelle C.J."/>
            <person name="Probst A.J."/>
            <person name="Thomas B.C."/>
            <person name="Singh A."/>
            <person name="Wilkins M.J."/>
            <person name="Karaoz U."/>
            <person name="Brodie E.L."/>
            <person name="Williams K.H."/>
            <person name="Hubbard S.S."/>
            <person name="Banfield J.F."/>
        </authorList>
    </citation>
    <scope>NUCLEOTIDE SEQUENCE [LARGE SCALE GENOMIC DNA]</scope>
</reference>
<accession>A0A1G2CWT7</accession>
<dbReference type="GO" id="GO:0003735">
    <property type="term" value="F:structural constituent of ribosome"/>
    <property type="evidence" value="ECO:0007669"/>
    <property type="project" value="InterPro"/>
</dbReference>
<dbReference type="NCBIfam" id="TIGR00158">
    <property type="entry name" value="L9"/>
    <property type="match status" value="1"/>
</dbReference>
<dbReference type="Pfam" id="PF01281">
    <property type="entry name" value="Ribosomal_L9_N"/>
    <property type="match status" value="1"/>
</dbReference>
<dbReference type="Gene3D" id="3.10.430.100">
    <property type="entry name" value="Ribosomal protein L9, C-terminal domain"/>
    <property type="match status" value="1"/>
</dbReference>
<dbReference type="SUPFAM" id="SSF55653">
    <property type="entry name" value="Ribosomal protein L9 C-domain"/>
    <property type="match status" value="1"/>
</dbReference>
<dbReference type="Proteomes" id="UP000177122">
    <property type="component" value="Unassembled WGS sequence"/>
</dbReference>
<dbReference type="PANTHER" id="PTHR21368">
    <property type="entry name" value="50S RIBOSOMAL PROTEIN L9"/>
    <property type="match status" value="1"/>
</dbReference>
<dbReference type="GO" id="GO:1990904">
    <property type="term" value="C:ribonucleoprotein complex"/>
    <property type="evidence" value="ECO:0007669"/>
    <property type="project" value="UniProtKB-KW"/>
</dbReference>
<evidence type="ECO:0000256" key="5">
    <source>
        <dbReference type="ARBA" id="ARBA00023274"/>
    </source>
</evidence>
<dbReference type="Gene3D" id="3.40.5.10">
    <property type="entry name" value="Ribosomal protein L9, N-terminal domain"/>
    <property type="match status" value="1"/>
</dbReference>
<comment type="caution">
    <text evidence="10">The sequence shown here is derived from an EMBL/GenBank/DDBJ whole genome shotgun (WGS) entry which is preliminary data.</text>
</comment>
<dbReference type="InterPro" id="IPR020594">
    <property type="entry name" value="Ribosomal_bL9_bac/chp"/>
</dbReference>
<dbReference type="GO" id="GO:0005840">
    <property type="term" value="C:ribosome"/>
    <property type="evidence" value="ECO:0007669"/>
    <property type="project" value="UniProtKB-KW"/>
</dbReference>
<dbReference type="SUPFAM" id="SSF55658">
    <property type="entry name" value="L9 N-domain-like"/>
    <property type="match status" value="1"/>
</dbReference>
<gene>
    <name evidence="10" type="ORF">A2845_02470</name>
</gene>
<sequence length="152" mass="16611">MKVILLSDVPKVGKKYAIVEVAPGYARNFLLARGLAEAVTRTNGKRVAELTKKREVEKKKQDDHLDKSLASLKGVVMTLARNANEEGHLYAGVTKEELAFELGKLVNVAYTADNIELEKPIKDVGEHTIVVIVGAKKAEFALKIEALTAEAE</sequence>
<evidence type="ECO:0000256" key="4">
    <source>
        <dbReference type="ARBA" id="ARBA00022980"/>
    </source>
</evidence>
<keyword evidence="3" id="KW-0694">RNA-binding</keyword>
<proteinExistence type="inferred from homology"/>
<evidence type="ECO:0000256" key="3">
    <source>
        <dbReference type="ARBA" id="ARBA00022884"/>
    </source>
</evidence>
<dbReference type="InterPro" id="IPR020069">
    <property type="entry name" value="Ribosomal_bL9_C"/>
</dbReference>
<dbReference type="InterPro" id="IPR009027">
    <property type="entry name" value="Ribosomal_bL9/RNase_H1_N"/>
</dbReference>
<evidence type="ECO:0000256" key="2">
    <source>
        <dbReference type="ARBA" id="ARBA00022730"/>
    </source>
</evidence>
<comment type="similarity">
    <text evidence="1">Belongs to the bacterial ribosomal protein bL9 family.</text>
</comment>
<keyword evidence="2" id="KW-0699">rRNA-binding</keyword>
<name>A0A1G2CWT7_9BACT</name>
<evidence type="ECO:0000256" key="7">
    <source>
        <dbReference type="ARBA" id="ARBA00035456"/>
    </source>
</evidence>
<dbReference type="InterPro" id="IPR000244">
    <property type="entry name" value="Ribosomal_bL9"/>
</dbReference>
<organism evidence="10 11">
    <name type="scientific">Candidatus Lloydbacteria bacterium RIFCSPHIGHO2_01_FULL_49_22</name>
    <dbReference type="NCBI Taxonomy" id="1798658"/>
    <lineage>
        <taxon>Bacteria</taxon>
        <taxon>Candidatus Lloydiibacteriota</taxon>
    </lineage>
</organism>
<evidence type="ECO:0000259" key="8">
    <source>
        <dbReference type="Pfam" id="PF01281"/>
    </source>
</evidence>
<keyword evidence="4 10" id="KW-0689">Ribosomal protein</keyword>
<evidence type="ECO:0000256" key="6">
    <source>
        <dbReference type="ARBA" id="ARBA00035292"/>
    </source>
</evidence>
<dbReference type="EMBL" id="MHLI01000015">
    <property type="protein sequence ID" value="OGZ05160.1"/>
    <property type="molecule type" value="Genomic_DNA"/>
</dbReference>
<dbReference type="InterPro" id="IPR036935">
    <property type="entry name" value="Ribosomal_bL9_N_sf"/>
</dbReference>